<protein>
    <submittedName>
        <fullName evidence="2">HlyD secretion family protein</fullName>
    </submittedName>
</protein>
<dbReference type="PANTHER" id="PTHR30469:SF12">
    <property type="entry name" value="MULTIDRUG RESISTANCE PROTEIN MDTA"/>
    <property type="match status" value="1"/>
</dbReference>
<dbReference type="Gene3D" id="2.40.420.20">
    <property type="match status" value="1"/>
</dbReference>
<name>A0ABP3BK82_9BORD</name>
<dbReference type="Proteomes" id="UP000023104">
    <property type="component" value="Unassembled WGS sequence"/>
</dbReference>
<evidence type="ECO:0000259" key="1">
    <source>
        <dbReference type="Pfam" id="PF25967"/>
    </source>
</evidence>
<evidence type="ECO:0000313" key="2">
    <source>
        <dbReference type="EMBL" id="EXX95598.1"/>
    </source>
</evidence>
<reference evidence="2 3" key="1">
    <citation type="submission" date="2014-02" db="EMBL/GenBank/DDBJ databases">
        <title>Whole Genome Sequencing Of Bordetella Holmesii, An Emerging Opportunistic Infection Of Humans.</title>
        <authorList>
            <person name="Tettelin H."/>
            <person name="Hooven T.A."/>
            <person name="Hine E."/>
            <person name="Su Q."/>
            <person name="Huard R.C."/>
            <person name="Della-Latta P."/>
            <person name="Daugherty S.C."/>
            <person name="Agrawal S."/>
            <person name="Sengamalay N."/>
            <person name="Tallon L.J."/>
            <person name="Sadzewicz L."/>
            <person name="Whittier S."/>
            <person name="Fraser C.M."/>
            <person name="Ratner A.J."/>
        </authorList>
    </citation>
    <scope>NUCLEOTIDE SEQUENCE [LARGE SCALE GENOMIC DNA]</scope>
    <source>
        <strain evidence="2 3">1058</strain>
    </source>
</reference>
<gene>
    <name evidence="2" type="ORF">D559_3035</name>
</gene>
<dbReference type="GeneID" id="93118520"/>
<dbReference type="RefSeq" id="WP_050427743.1">
    <property type="nucleotide sequence ID" value="NZ_JDTF01000004.1"/>
</dbReference>
<dbReference type="EMBL" id="JDTF01000004">
    <property type="protein sequence ID" value="EXX95598.1"/>
    <property type="molecule type" value="Genomic_DNA"/>
</dbReference>
<organism evidence="2 3">
    <name type="scientific">Bordetella holmesii 1058</name>
    <dbReference type="NCBI Taxonomy" id="1247648"/>
    <lineage>
        <taxon>Bacteria</taxon>
        <taxon>Pseudomonadati</taxon>
        <taxon>Pseudomonadota</taxon>
        <taxon>Betaproteobacteria</taxon>
        <taxon>Burkholderiales</taxon>
        <taxon>Alcaligenaceae</taxon>
        <taxon>Bordetella</taxon>
    </lineage>
</organism>
<keyword evidence="3" id="KW-1185">Reference proteome</keyword>
<evidence type="ECO:0000313" key="3">
    <source>
        <dbReference type="Proteomes" id="UP000023104"/>
    </source>
</evidence>
<accession>A0ABP3BK82</accession>
<dbReference type="PANTHER" id="PTHR30469">
    <property type="entry name" value="MULTIDRUG RESISTANCE PROTEIN MDTA"/>
    <property type="match status" value="1"/>
</dbReference>
<sequence>MRLRAAFANEQEALFPYQFVNICLTLQQRDPSLSIPSAAVQYGAQGPYAYVIDHEDKAQRRPLQIGLNTAGRASVLDGLSDGDRVVIEGVDRLNEGRLANVLATQEAS</sequence>
<dbReference type="InterPro" id="IPR058627">
    <property type="entry name" value="MdtA-like_C"/>
</dbReference>
<feature type="domain" description="Multidrug resistance protein MdtA-like C-terminal permuted SH3" evidence="1">
    <location>
        <begin position="34"/>
        <end position="92"/>
    </location>
</feature>
<comment type="caution">
    <text evidence="2">The sequence shown here is derived from an EMBL/GenBank/DDBJ whole genome shotgun (WGS) entry which is preliminary data.</text>
</comment>
<proteinExistence type="predicted"/>
<dbReference type="Pfam" id="PF25967">
    <property type="entry name" value="RND-MFP_C"/>
    <property type="match status" value="1"/>
</dbReference>